<comment type="caution">
    <text evidence="3">The sequence shown here is derived from an EMBL/GenBank/DDBJ whole genome shotgun (WGS) entry which is preliminary data.</text>
</comment>
<dbReference type="Pfam" id="PF05016">
    <property type="entry name" value="ParE_toxin"/>
    <property type="match status" value="1"/>
</dbReference>
<protein>
    <recommendedName>
        <fullName evidence="2">Toxin</fullName>
    </recommendedName>
</protein>
<evidence type="ECO:0000256" key="2">
    <source>
        <dbReference type="PIRNR" id="PIRNR029218"/>
    </source>
</evidence>
<sequence length="100" mass="11730">MNKLIFTNKAVDDLSSIWEYTVRTWSVSQAEHYYNLLIDCCRMISESKITTSRRYDEVMAGLSGVKAGRHIIFYTISDNHCATIVRILHEKMDIRQRLKE</sequence>
<comment type="similarity">
    <text evidence="2">Belongs to the RelE toxin family.</text>
</comment>
<dbReference type="PIRSF" id="PIRSF029218">
    <property type="entry name" value="ParE"/>
    <property type="match status" value="1"/>
</dbReference>
<name>A0A9D1J6Q9_9BACT</name>
<reference evidence="3" key="2">
    <citation type="journal article" date="2021" name="PeerJ">
        <title>Extensive microbial diversity within the chicken gut microbiome revealed by metagenomics and culture.</title>
        <authorList>
            <person name="Gilroy R."/>
            <person name="Ravi A."/>
            <person name="Getino M."/>
            <person name="Pursley I."/>
            <person name="Horton D.L."/>
            <person name="Alikhan N.F."/>
            <person name="Baker D."/>
            <person name="Gharbi K."/>
            <person name="Hall N."/>
            <person name="Watson M."/>
            <person name="Adriaenssens E.M."/>
            <person name="Foster-Nyarko E."/>
            <person name="Jarju S."/>
            <person name="Secka A."/>
            <person name="Antonio M."/>
            <person name="Oren A."/>
            <person name="Chaudhuri R.R."/>
            <person name="La Ragione R."/>
            <person name="Hildebrand F."/>
            <person name="Pallen M.J."/>
        </authorList>
    </citation>
    <scope>NUCLEOTIDE SEQUENCE</scope>
    <source>
        <strain evidence="3">ChiHjej13B12-12457</strain>
    </source>
</reference>
<dbReference type="EMBL" id="DVHI01000066">
    <property type="protein sequence ID" value="HIR62905.1"/>
    <property type="molecule type" value="Genomic_DNA"/>
</dbReference>
<evidence type="ECO:0000256" key="1">
    <source>
        <dbReference type="ARBA" id="ARBA00022649"/>
    </source>
</evidence>
<keyword evidence="1" id="KW-1277">Toxin-antitoxin system</keyword>
<dbReference type="Gene3D" id="3.30.2310.20">
    <property type="entry name" value="RelE-like"/>
    <property type="match status" value="1"/>
</dbReference>
<dbReference type="AlphaFoldDB" id="A0A9D1J6Q9"/>
<proteinExistence type="inferred from homology"/>
<dbReference type="InterPro" id="IPR028344">
    <property type="entry name" value="ParE1/4"/>
</dbReference>
<evidence type="ECO:0000313" key="3">
    <source>
        <dbReference type="EMBL" id="HIR62905.1"/>
    </source>
</evidence>
<evidence type="ECO:0000313" key="4">
    <source>
        <dbReference type="Proteomes" id="UP000886744"/>
    </source>
</evidence>
<dbReference type="InterPro" id="IPR007712">
    <property type="entry name" value="RelE/ParE_toxin"/>
</dbReference>
<organism evidence="3 4">
    <name type="scientific">Candidatus Coprenecus avistercoris</name>
    <dbReference type="NCBI Taxonomy" id="2840730"/>
    <lineage>
        <taxon>Bacteria</taxon>
        <taxon>Pseudomonadati</taxon>
        <taxon>Bacteroidota</taxon>
        <taxon>Bacteroidia</taxon>
        <taxon>Bacteroidales</taxon>
        <taxon>Rikenellaceae</taxon>
        <taxon>Rikenellaceae incertae sedis</taxon>
        <taxon>Candidatus Coprenecus</taxon>
    </lineage>
</organism>
<accession>A0A9D1J6Q9</accession>
<dbReference type="InterPro" id="IPR035093">
    <property type="entry name" value="RelE/ParE_toxin_dom_sf"/>
</dbReference>
<gene>
    <name evidence="3" type="ORF">IAC94_05225</name>
</gene>
<dbReference type="Proteomes" id="UP000886744">
    <property type="component" value="Unassembled WGS sequence"/>
</dbReference>
<reference evidence="3" key="1">
    <citation type="submission" date="2020-10" db="EMBL/GenBank/DDBJ databases">
        <authorList>
            <person name="Gilroy R."/>
        </authorList>
    </citation>
    <scope>NUCLEOTIDE SEQUENCE</scope>
    <source>
        <strain evidence="3">ChiHjej13B12-12457</strain>
    </source>
</reference>